<accession>A0A8H8U4N6</accession>
<dbReference type="AlphaFoldDB" id="A0A8H8U4N6"/>
<feature type="compositionally biased region" description="Polar residues" evidence="1">
    <location>
        <begin position="559"/>
        <end position="569"/>
    </location>
</feature>
<feature type="region of interest" description="Disordered" evidence="1">
    <location>
        <begin position="671"/>
        <end position="709"/>
    </location>
</feature>
<organism evidence="2 3">
    <name type="scientific">Lachnellula subtilissima</name>
    <dbReference type="NCBI Taxonomy" id="602034"/>
    <lineage>
        <taxon>Eukaryota</taxon>
        <taxon>Fungi</taxon>
        <taxon>Dikarya</taxon>
        <taxon>Ascomycota</taxon>
        <taxon>Pezizomycotina</taxon>
        <taxon>Leotiomycetes</taxon>
        <taxon>Helotiales</taxon>
        <taxon>Lachnaceae</taxon>
        <taxon>Lachnellula</taxon>
    </lineage>
</organism>
<sequence length="952" mass="105603">MSFFRSDSHCCFRRKPPSPDGFPPRLVVSKSPVFPVSPRDPKVSWTETEAAEMRAIFEEDDKDTDAEIGQVKHNNAKKLKALLLGEDLSDANSEMLNARRYNSSALVAVTRKLKQHLSREALSKRRSKSSVGTSEEEIERRAELRRIRHKRIQEELSNEGLYDEDAYSMGSIPDVQASTNSPPLLSQFSWSPSEVASLSSPSPPSKESVVLALPVLPLLEDVQKDIILEKDATSANASWKSTSRHLSDPIEESSATMVNSSGAILRRHSSPLLNDGQASKFNPAVYVPTRKRSSITQIPSKPVLEAQCLPSLPEPCRSSWRLSFNANNRGDELRKLSQEHPPVTLERFGVSSLPMRTWLHNQGLRSPSQAIASSEDDNTVKMLTFQASSCTVTSDFGGVDGGVEANETTLHLHEMGISQQLAPSFKGLQSSVSSPQLSSWGSHNRGNSSMSAEFRPFLTYKPRYLQDSSDSDPLSQRLPQSWGKVVQDNTSSFYPSAVNSMQPSPQSSRFDLASRVAAKMIRMDAAELRKPPVAYVSSDLASSPSEADSFLDLAPPPTRQSRQPTNDDSSILASETESFQHREAELSIIPKRFASSEMSVPSTPKSSRFREEFDVEHQQSADVLSRKPSRFSKLKKKFTFIGFDGTKDMNDVLGIPIPDFAPDELYSSPAGLKRPGGRLLSTRRGSPSTNEDRLIPMAPRTASESLSTASDDTASQWCMAIKMQVERDASALGHNLQLPGKDNEVSRKKSAVEKELEGGSAKSVIGQLTKNLSWNKKKKNLELNDPEGTAIEYQKRVQERLAVKELVKDSWEAEMNATEQKAKVQSRNIVKATGPDRRYPAAWARYPSHSRSERSASAGRRDTVEPRDFAIAKTTKTGEPVWYHGEKRRHLQNQDTDEDSSYDEDKNQHPHRQSSRPRKTEPVIKSGAKCTSLTRLPNGASQIMPTDEEAVL</sequence>
<protein>
    <submittedName>
        <fullName evidence="2">Uncharacterized protein</fullName>
    </submittedName>
</protein>
<name>A0A8H8U4N6_9HELO</name>
<feature type="region of interest" description="Disordered" evidence="1">
    <location>
        <begin position="546"/>
        <end position="569"/>
    </location>
</feature>
<comment type="caution">
    <text evidence="2">The sequence shown here is derived from an EMBL/GenBank/DDBJ whole genome shotgun (WGS) entry which is preliminary data.</text>
</comment>
<evidence type="ECO:0000313" key="2">
    <source>
        <dbReference type="EMBL" id="TVY33811.1"/>
    </source>
</evidence>
<dbReference type="EMBL" id="QGMJ01000738">
    <property type="protein sequence ID" value="TVY33811.1"/>
    <property type="molecule type" value="Genomic_DNA"/>
</dbReference>
<feature type="region of interest" description="Disordered" evidence="1">
    <location>
        <begin position="118"/>
        <end position="138"/>
    </location>
</feature>
<gene>
    <name evidence="2" type="ORF">LSUB1_G008357</name>
</gene>
<reference evidence="2 3" key="1">
    <citation type="submission" date="2018-05" db="EMBL/GenBank/DDBJ databases">
        <title>Genome sequencing and assembly of the regulated plant pathogen Lachnellula willkommii and related sister species for the development of diagnostic species identification markers.</title>
        <authorList>
            <person name="Giroux E."/>
            <person name="Bilodeau G."/>
        </authorList>
    </citation>
    <scope>NUCLEOTIDE SEQUENCE [LARGE SCALE GENOMIC DNA]</scope>
    <source>
        <strain evidence="2 3">CBS 197.66</strain>
    </source>
</reference>
<feature type="compositionally biased region" description="Polar residues" evidence="1">
    <location>
        <begin position="929"/>
        <end position="944"/>
    </location>
</feature>
<dbReference type="OrthoDB" id="3437384at2759"/>
<keyword evidence="3" id="KW-1185">Reference proteome</keyword>
<proteinExistence type="predicted"/>
<feature type="region of interest" description="Disordered" evidence="1">
    <location>
        <begin position="840"/>
        <end position="952"/>
    </location>
</feature>
<dbReference type="Proteomes" id="UP000462212">
    <property type="component" value="Unassembled WGS sequence"/>
</dbReference>
<feature type="compositionally biased region" description="Basic and acidic residues" evidence="1">
    <location>
        <begin position="850"/>
        <end position="870"/>
    </location>
</feature>
<evidence type="ECO:0000256" key="1">
    <source>
        <dbReference type="SAM" id="MobiDB-lite"/>
    </source>
</evidence>
<evidence type="ECO:0000313" key="3">
    <source>
        <dbReference type="Proteomes" id="UP000462212"/>
    </source>
</evidence>